<accession>R9S5M5</accession>
<dbReference type="RefSeq" id="YP_008130076.1">
    <property type="nucleotide sequence ID" value="NC_021559.1"/>
</dbReference>
<gene>
    <name evidence="1" type="ORF">PRAG_00149</name>
</gene>
<organism evidence="1 2">
    <name type="scientific">Prochlorococcus phage P-SSM3</name>
    <dbReference type="NCBI Taxonomy" id="536453"/>
    <lineage>
        <taxon>Viruses</taxon>
        <taxon>Duplodnaviria</taxon>
        <taxon>Heunggongvirae</taxon>
        <taxon>Uroviricota</taxon>
        <taxon>Caudoviricetes</taxon>
        <taxon>Pantevenvirales</taxon>
        <taxon>Kyanoviridae</taxon>
        <taxon>Ronodorvirus</taxon>
        <taxon>Ronodorvirus pssm3</taxon>
    </lineage>
</organism>
<dbReference type="Proteomes" id="UP000201670">
    <property type="component" value="Segment"/>
</dbReference>
<evidence type="ECO:0000313" key="2">
    <source>
        <dbReference type="Proteomes" id="UP000201670"/>
    </source>
</evidence>
<dbReference type="EMBL" id="HQ337021">
    <property type="protein sequence ID" value="AGN12087.1"/>
    <property type="molecule type" value="Genomic_DNA"/>
</dbReference>
<dbReference type="GeneID" id="15956830"/>
<sequence length="87" mass="9784">MTDIQDITAEEAIKNLPFLLSLTERNRTVWRIKSPDGSVALLSPVIQSGPPISEEVIDQVEEFRNKFLNDESSQLATPLEERTKEAS</sequence>
<proteinExistence type="predicted"/>
<keyword evidence="2" id="KW-1185">Reference proteome</keyword>
<name>R9S5M5_9CAUD</name>
<dbReference type="KEGG" id="vg:15956830"/>
<evidence type="ECO:0000313" key="1">
    <source>
        <dbReference type="EMBL" id="AGN12087.1"/>
    </source>
</evidence>
<reference evidence="1 2" key="1">
    <citation type="submission" date="2010-10" db="EMBL/GenBank/DDBJ databases">
        <title>The Genome Sequence of Prochlorococcus phage P-SSM3.</title>
        <authorList>
            <consortium name="The Broad Institute Genome Sequencing Platform"/>
            <person name="Henn M.R."/>
            <person name="Sullivan M.S."/>
            <person name="Osburne M.S."/>
            <person name="Levin J."/>
            <person name="Malboeuf C."/>
            <person name="Casali M."/>
            <person name="Russ C."/>
            <person name="Lennon N."/>
            <person name="Chapman S.B."/>
            <person name="Erlich R."/>
            <person name="Young S.K."/>
            <person name="Yandava C."/>
            <person name="Zeng Q."/>
            <person name="Alvarado L."/>
            <person name="Anderson S."/>
            <person name="Berlin A."/>
            <person name="Chen Z."/>
            <person name="Freedman E."/>
            <person name="Gellesch M."/>
            <person name="Goldberg J."/>
            <person name="Green L."/>
            <person name="Griggs A."/>
            <person name="Gujja S."/>
            <person name="Heilman E.R."/>
            <person name="Heiman D."/>
            <person name="Hollinger A."/>
            <person name="Howarth C."/>
            <person name="Larson L."/>
            <person name="Mehta T."/>
            <person name="Pearson M."/>
            <person name="Roberts A."/>
            <person name="Ryan E."/>
            <person name="Saif S."/>
            <person name="Shea T."/>
            <person name="Shenoy N."/>
            <person name="Sisk P."/>
            <person name="Stolte C."/>
            <person name="Sykes S."/>
            <person name="White J."/>
            <person name="Yu Q."/>
            <person name="Coleman M.L."/>
            <person name="Huang K.H."/>
            <person name="Weigele P.R."/>
            <person name="DeFrancesco A.S."/>
            <person name="Kern S.E."/>
            <person name="Thompson L.R."/>
            <person name="Fu R."/>
            <person name="Hombeck B."/>
            <person name="Chisholm S.W."/>
            <person name="Haas B."/>
            <person name="Nusbaum C."/>
            <person name="Birren B."/>
        </authorList>
    </citation>
    <scope>NUCLEOTIDE SEQUENCE [LARGE SCALE GENOMIC DNA]</scope>
    <source>
        <strain evidence="1 2">P-SSM3</strain>
    </source>
</reference>
<protein>
    <submittedName>
        <fullName evidence="1">Uncharacterized protein</fullName>
    </submittedName>
</protein>